<reference evidence="2 3" key="1">
    <citation type="submission" date="2024-08" db="EMBL/GenBank/DDBJ databases">
        <title>Two novel Cytobacillus novel species.</title>
        <authorList>
            <person name="Liu G."/>
        </authorList>
    </citation>
    <scope>NUCLEOTIDE SEQUENCE [LARGE SCALE GENOMIC DNA]</scope>
    <source>
        <strain evidence="2 3">FJAT-53684</strain>
    </source>
</reference>
<dbReference type="PANTHER" id="PTHR30404">
    <property type="entry name" value="N-ACETYLMURAMOYL-L-ALANINE AMIDASE"/>
    <property type="match status" value="1"/>
</dbReference>
<keyword evidence="3" id="KW-1185">Reference proteome</keyword>
<accession>A0ABW6K4W0</accession>
<dbReference type="RefSeq" id="WP_389221964.1">
    <property type="nucleotide sequence ID" value="NZ_JBIACJ010000009.1"/>
</dbReference>
<dbReference type="PANTHER" id="PTHR30404:SF8">
    <property type="entry name" value="AUTOLYSIN PH-RELATED"/>
    <property type="match status" value="1"/>
</dbReference>
<dbReference type="InterPro" id="IPR002508">
    <property type="entry name" value="MurNAc-LAA_cat"/>
</dbReference>
<dbReference type="EC" id="3.5.1.28" evidence="2"/>
<name>A0ABW6K4W0_9BACI</name>
<evidence type="ECO:0000313" key="3">
    <source>
        <dbReference type="Proteomes" id="UP001601058"/>
    </source>
</evidence>
<proteinExistence type="predicted"/>
<gene>
    <name evidence="2" type="ORF">ACFYKT_16760</name>
</gene>
<sequence length="243" mass="26540">MVHEIELHPGHWKNTGSGANGILNEVTEARKVTKRVYEILKGSSVPCTYFEDNTSSNKNQNLNTLVNHHNADRDGLIVSIHLNAGGDSSKGIGTEVLYSTQKELAAKVANAISDASGLINRGAKQRNDLAVLAKTYEPAILIEVCFVNSSVDAAAYRQNFEKICQAIANELATYLGKSIKEEVKVAETAETAEAKVMLNDNKSIPAFIKDGRTYVQVREIADLLGLKIVYNNESKTTKLYSVN</sequence>
<evidence type="ECO:0000259" key="1">
    <source>
        <dbReference type="SMART" id="SM00646"/>
    </source>
</evidence>
<dbReference type="Proteomes" id="UP001601058">
    <property type="component" value="Unassembled WGS sequence"/>
</dbReference>
<evidence type="ECO:0000313" key="2">
    <source>
        <dbReference type="EMBL" id="MFE8697995.1"/>
    </source>
</evidence>
<comment type="caution">
    <text evidence="2">The sequence shown here is derived from an EMBL/GenBank/DDBJ whole genome shotgun (WGS) entry which is preliminary data.</text>
</comment>
<dbReference type="Gene3D" id="3.40.630.40">
    <property type="entry name" value="Zn-dependent exopeptidases"/>
    <property type="match status" value="1"/>
</dbReference>
<dbReference type="Pfam" id="PF07833">
    <property type="entry name" value="Cu_amine_oxidN1"/>
    <property type="match status" value="1"/>
</dbReference>
<dbReference type="SMART" id="SM00646">
    <property type="entry name" value="Ami_3"/>
    <property type="match status" value="1"/>
</dbReference>
<protein>
    <submittedName>
        <fullName evidence="2">N-acetylmuramoyl-L-alanine amidase</fullName>
        <ecNumber evidence="2">3.5.1.28</ecNumber>
    </submittedName>
</protein>
<dbReference type="CDD" id="cd02696">
    <property type="entry name" value="MurNAc-LAA"/>
    <property type="match status" value="1"/>
</dbReference>
<organism evidence="2 3">
    <name type="scientific">Cytobacillus mangrovibacter</name>
    <dbReference type="NCBI Taxonomy" id="3299024"/>
    <lineage>
        <taxon>Bacteria</taxon>
        <taxon>Bacillati</taxon>
        <taxon>Bacillota</taxon>
        <taxon>Bacilli</taxon>
        <taxon>Bacillales</taxon>
        <taxon>Bacillaceae</taxon>
        <taxon>Cytobacillus</taxon>
    </lineage>
</organism>
<dbReference type="GO" id="GO:0008745">
    <property type="term" value="F:N-acetylmuramoyl-L-alanine amidase activity"/>
    <property type="evidence" value="ECO:0007669"/>
    <property type="project" value="UniProtKB-EC"/>
</dbReference>
<feature type="domain" description="MurNAc-LAA" evidence="1">
    <location>
        <begin position="63"/>
        <end position="172"/>
    </location>
</feature>
<dbReference type="InterPro" id="IPR012854">
    <property type="entry name" value="Cu_amine_oxidase-like_N"/>
</dbReference>
<dbReference type="Pfam" id="PF01520">
    <property type="entry name" value="Amidase_3"/>
    <property type="match status" value="1"/>
</dbReference>
<keyword evidence="2" id="KW-0378">Hydrolase</keyword>
<dbReference type="InterPro" id="IPR050695">
    <property type="entry name" value="N-acetylmuramoyl_amidase_3"/>
</dbReference>
<dbReference type="EMBL" id="JBIACJ010000009">
    <property type="protein sequence ID" value="MFE8697995.1"/>
    <property type="molecule type" value="Genomic_DNA"/>
</dbReference>
<dbReference type="SUPFAM" id="SSF53187">
    <property type="entry name" value="Zn-dependent exopeptidases"/>
    <property type="match status" value="1"/>
</dbReference>